<evidence type="ECO:0000256" key="8">
    <source>
        <dbReference type="ARBA" id="ARBA00023242"/>
    </source>
</evidence>
<evidence type="ECO:0000313" key="13">
    <source>
        <dbReference type="Proteomes" id="UP000887568"/>
    </source>
</evidence>
<keyword evidence="7" id="KW-0234">DNA repair</keyword>
<comment type="similarity">
    <text evidence="2">Belongs to the WD repeat HIR1 family.</text>
</comment>
<dbReference type="SUPFAM" id="SSF50978">
    <property type="entry name" value="WD40 repeat-like"/>
    <property type="match status" value="1"/>
</dbReference>
<dbReference type="GO" id="GO:0033186">
    <property type="term" value="C:CAF-1 complex"/>
    <property type="evidence" value="ECO:0007669"/>
    <property type="project" value="TreeGrafter"/>
</dbReference>
<accession>A0A914BPF7</accession>
<feature type="compositionally biased region" description="Low complexity" evidence="10">
    <location>
        <begin position="595"/>
        <end position="605"/>
    </location>
</feature>
<proteinExistence type="inferred from homology"/>
<organism evidence="12 13">
    <name type="scientific">Patiria miniata</name>
    <name type="common">Bat star</name>
    <name type="synonym">Asterina miniata</name>
    <dbReference type="NCBI Taxonomy" id="46514"/>
    <lineage>
        <taxon>Eukaryota</taxon>
        <taxon>Metazoa</taxon>
        <taxon>Echinodermata</taxon>
        <taxon>Eleutherozoa</taxon>
        <taxon>Asterozoa</taxon>
        <taxon>Asteroidea</taxon>
        <taxon>Valvatacea</taxon>
        <taxon>Valvatida</taxon>
        <taxon>Asterinidae</taxon>
        <taxon>Patiria</taxon>
    </lineage>
</organism>
<evidence type="ECO:0000256" key="6">
    <source>
        <dbReference type="ARBA" id="ARBA00022853"/>
    </source>
</evidence>
<dbReference type="FunFam" id="2.130.10.10:FF:000852">
    <property type="entry name" value="Chromatin assembly factor 1 subunit B"/>
    <property type="match status" value="1"/>
</dbReference>
<dbReference type="AlphaFoldDB" id="A0A914BPF7"/>
<dbReference type="OrthoDB" id="71227at2759"/>
<dbReference type="Gene3D" id="2.130.10.10">
    <property type="entry name" value="YVTN repeat-like/Quinoprotein amine dehydrogenase"/>
    <property type="match status" value="2"/>
</dbReference>
<dbReference type="PROSITE" id="PS00678">
    <property type="entry name" value="WD_REPEATS_1"/>
    <property type="match status" value="1"/>
</dbReference>
<dbReference type="RefSeq" id="XP_038077840.1">
    <property type="nucleotide sequence ID" value="XM_038221912.1"/>
</dbReference>
<evidence type="ECO:0000256" key="5">
    <source>
        <dbReference type="ARBA" id="ARBA00022763"/>
    </source>
</evidence>
<evidence type="ECO:0000256" key="3">
    <source>
        <dbReference type="ARBA" id="ARBA00022574"/>
    </source>
</evidence>
<dbReference type="PANTHER" id="PTHR15271:SF4">
    <property type="entry name" value="CHROMATIN ASSEMBLY FACTOR 1 SUBUNIT B"/>
    <property type="match status" value="1"/>
</dbReference>
<feature type="compositionally biased region" description="Low complexity" evidence="10">
    <location>
        <begin position="619"/>
        <end position="630"/>
    </location>
</feature>
<dbReference type="GO" id="GO:0006334">
    <property type="term" value="P:nucleosome assembly"/>
    <property type="evidence" value="ECO:0007669"/>
    <property type="project" value="TreeGrafter"/>
</dbReference>
<feature type="compositionally biased region" description="Polar residues" evidence="10">
    <location>
        <begin position="330"/>
        <end position="339"/>
    </location>
</feature>
<evidence type="ECO:0000313" key="12">
    <source>
        <dbReference type="EnsemblMetazoa" id="XP_038077840.1"/>
    </source>
</evidence>
<feature type="compositionally biased region" description="Basic and acidic residues" evidence="10">
    <location>
        <begin position="312"/>
        <end position="327"/>
    </location>
</feature>
<dbReference type="PROSITE" id="PS50082">
    <property type="entry name" value="WD_REPEATS_2"/>
    <property type="match status" value="3"/>
</dbReference>
<keyword evidence="8" id="KW-0539">Nucleus</keyword>
<feature type="region of interest" description="Disordered" evidence="10">
    <location>
        <begin position="312"/>
        <end position="363"/>
    </location>
</feature>
<dbReference type="GO" id="GO:0006281">
    <property type="term" value="P:DNA repair"/>
    <property type="evidence" value="ECO:0007669"/>
    <property type="project" value="UniProtKB-KW"/>
</dbReference>
<evidence type="ECO:0000256" key="1">
    <source>
        <dbReference type="ARBA" id="ARBA00004123"/>
    </source>
</evidence>
<name>A0A914BPF7_PATMI</name>
<dbReference type="Pfam" id="PF24105">
    <property type="entry name" value="Beta-prop_CAF1B_HIR1"/>
    <property type="match status" value="1"/>
</dbReference>
<reference evidence="12" key="1">
    <citation type="submission" date="2022-11" db="UniProtKB">
        <authorList>
            <consortium name="EnsemblMetazoa"/>
        </authorList>
    </citation>
    <scope>IDENTIFICATION</scope>
</reference>
<feature type="compositionally biased region" description="Polar residues" evidence="10">
    <location>
        <begin position="574"/>
        <end position="587"/>
    </location>
</feature>
<dbReference type="InterPro" id="IPR045145">
    <property type="entry name" value="PTHR15271"/>
</dbReference>
<dbReference type="SMART" id="SM00320">
    <property type="entry name" value="WD40"/>
    <property type="match status" value="5"/>
</dbReference>
<evidence type="ECO:0000256" key="7">
    <source>
        <dbReference type="ARBA" id="ARBA00023204"/>
    </source>
</evidence>
<evidence type="ECO:0000256" key="10">
    <source>
        <dbReference type="SAM" id="MobiDB-lite"/>
    </source>
</evidence>
<evidence type="ECO:0000256" key="2">
    <source>
        <dbReference type="ARBA" id="ARBA00007306"/>
    </source>
</evidence>
<evidence type="ECO:0000259" key="11">
    <source>
        <dbReference type="Pfam" id="PF24105"/>
    </source>
</evidence>
<keyword evidence="5" id="KW-0227">DNA damage</keyword>
<keyword evidence="6" id="KW-0156">Chromatin regulator</keyword>
<keyword evidence="13" id="KW-1185">Reference proteome</keyword>
<feature type="domain" description="CAF1B/HIR1 beta-propeller" evidence="11">
    <location>
        <begin position="1"/>
        <end position="438"/>
    </location>
</feature>
<dbReference type="PANTHER" id="PTHR15271">
    <property type="entry name" value="CHROMATIN ASSEMBLY FACTOR 1 SUBUNIT B"/>
    <property type="match status" value="1"/>
</dbReference>
<comment type="subcellular location">
    <subcellularLocation>
        <location evidence="1">Nucleus</location>
    </subcellularLocation>
</comment>
<keyword evidence="4" id="KW-0677">Repeat</keyword>
<dbReference type="GeneID" id="119745523"/>
<dbReference type="InterPro" id="IPR019775">
    <property type="entry name" value="WD40_repeat_CS"/>
</dbReference>
<dbReference type="InterPro" id="IPR036322">
    <property type="entry name" value="WD40_repeat_dom_sf"/>
</dbReference>
<feature type="compositionally biased region" description="Polar residues" evidence="10">
    <location>
        <begin position="352"/>
        <end position="363"/>
    </location>
</feature>
<feature type="repeat" description="WD" evidence="9">
    <location>
        <begin position="128"/>
        <end position="169"/>
    </location>
</feature>
<dbReference type="GO" id="GO:0006335">
    <property type="term" value="P:DNA replication-dependent chromatin assembly"/>
    <property type="evidence" value="ECO:0007669"/>
    <property type="project" value="InterPro"/>
</dbReference>
<evidence type="ECO:0000256" key="9">
    <source>
        <dbReference type="PROSITE-ProRule" id="PRU00221"/>
    </source>
</evidence>
<dbReference type="InterPro" id="IPR055410">
    <property type="entry name" value="Beta-prop_CAF1B_HIR1"/>
</dbReference>
<feature type="repeat" description="WD" evidence="9">
    <location>
        <begin position="68"/>
        <end position="109"/>
    </location>
</feature>
<sequence>MKLDTPEISWHGREPIYSVDFQPCNPSTSKKEPRRLATAGCGTDSNLRIWYIKINNEGKAMAEFASNLSRHTKSVNVVRFSPDGQILASGGDDCLVILWKLTDTQGGSSAFGKEDEECKEGWTVLKMLRGHLEDVYDLSWSPDGNRLLSGSVDNSAIIWDVVKGEKLFIFKDHRSFVQGVTWDPLGKYCATLSCDRSLRLYNLKNNRCAFNIIKMSLSTTTNNGEGITKQCRMFHDDSMRSFFRRLTFSPDGQLLIVPSGCLETGDASSSCNTTYVFTRSSVPRPAVHLPGSSKATLAVRCCPVLFELRRPAEETQDEKESSAKEESMDTSEATCQKNEPTQEEKADAVKQTAPSTDSVKSSEEPQSLFSLPYRIVFAVASEDSILLYDSQQTIPFAFISNIHYHQLSDVTWSADGRILVVSSTDGFCSLVAFEEGEIGVPYKKAQVVPLATVGSKVTAPTEVSSAKLATNQILPGQVPASQHQPVTNETTAGMNIHKVTANQGGSVPVVAKVEPRRISLTTLGTNTAPKATGSCPQPRRISTTLLASPPSSQPSPRPPASANQSPVSAGHSAPSGQAQALQKSPQGVQPRRIQLTSLSSSKPPTSEVPPTNKDVPAPNSSTAITNSISSKTDVIPTDLASPGKRMAESMQDNRQIEEAVKMPQGDTPMEGVTESAQESSDKEVIVIN</sequence>
<evidence type="ECO:0000256" key="4">
    <source>
        <dbReference type="ARBA" id="ARBA00022737"/>
    </source>
</evidence>
<dbReference type="InterPro" id="IPR015943">
    <property type="entry name" value="WD40/YVTN_repeat-like_dom_sf"/>
</dbReference>
<keyword evidence="3 9" id="KW-0853">WD repeat</keyword>
<dbReference type="Proteomes" id="UP000887568">
    <property type="component" value="Unplaced"/>
</dbReference>
<feature type="region of interest" description="Disordered" evidence="10">
    <location>
        <begin position="521"/>
        <end position="688"/>
    </location>
</feature>
<feature type="repeat" description="WD" evidence="9">
    <location>
        <begin position="170"/>
        <end position="211"/>
    </location>
</feature>
<dbReference type="PROSITE" id="PS50294">
    <property type="entry name" value="WD_REPEATS_REGION"/>
    <property type="match status" value="2"/>
</dbReference>
<feature type="compositionally biased region" description="Basic and acidic residues" evidence="10">
    <location>
        <begin position="679"/>
        <end position="688"/>
    </location>
</feature>
<dbReference type="OMA" id="CIVSNLH"/>
<dbReference type="EnsemblMetazoa" id="XM_038221912.1">
    <property type="protein sequence ID" value="XP_038077840.1"/>
    <property type="gene ID" value="LOC119745523"/>
</dbReference>
<dbReference type="InterPro" id="IPR001680">
    <property type="entry name" value="WD40_rpt"/>
</dbReference>
<dbReference type="GO" id="GO:0005634">
    <property type="term" value="C:nucleus"/>
    <property type="evidence" value="ECO:0007669"/>
    <property type="project" value="UniProtKB-SubCell"/>
</dbReference>
<protein>
    <recommendedName>
        <fullName evidence="11">CAF1B/HIR1 beta-propeller domain-containing protein</fullName>
    </recommendedName>
</protein>